<protein>
    <submittedName>
        <fullName evidence="1">Uncharacterized protein</fullName>
    </submittedName>
</protein>
<evidence type="ECO:0000313" key="2">
    <source>
        <dbReference type="Proteomes" id="UP001055879"/>
    </source>
</evidence>
<gene>
    <name evidence="1" type="ORF">L6452_27946</name>
</gene>
<comment type="caution">
    <text evidence="1">The sequence shown here is derived from an EMBL/GenBank/DDBJ whole genome shotgun (WGS) entry which is preliminary data.</text>
</comment>
<proteinExistence type="predicted"/>
<reference evidence="2" key="1">
    <citation type="journal article" date="2022" name="Mol. Ecol. Resour.">
        <title>The genomes of chicory, endive, great burdock and yacon provide insights into Asteraceae palaeo-polyploidization history and plant inulin production.</title>
        <authorList>
            <person name="Fan W."/>
            <person name="Wang S."/>
            <person name="Wang H."/>
            <person name="Wang A."/>
            <person name="Jiang F."/>
            <person name="Liu H."/>
            <person name="Zhao H."/>
            <person name="Xu D."/>
            <person name="Zhang Y."/>
        </authorList>
    </citation>
    <scope>NUCLEOTIDE SEQUENCE [LARGE SCALE GENOMIC DNA]</scope>
    <source>
        <strain evidence="2">cv. Niubang</strain>
    </source>
</reference>
<name>A0ACB8ZXZ5_ARCLA</name>
<keyword evidence="2" id="KW-1185">Reference proteome</keyword>
<organism evidence="1 2">
    <name type="scientific">Arctium lappa</name>
    <name type="common">Greater burdock</name>
    <name type="synonym">Lappa major</name>
    <dbReference type="NCBI Taxonomy" id="4217"/>
    <lineage>
        <taxon>Eukaryota</taxon>
        <taxon>Viridiplantae</taxon>
        <taxon>Streptophyta</taxon>
        <taxon>Embryophyta</taxon>
        <taxon>Tracheophyta</taxon>
        <taxon>Spermatophyta</taxon>
        <taxon>Magnoliopsida</taxon>
        <taxon>eudicotyledons</taxon>
        <taxon>Gunneridae</taxon>
        <taxon>Pentapetalae</taxon>
        <taxon>asterids</taxon>
        <taxon>campanulids</taxon>
        <taxon>Asterales</taxon>
        <taxon>Asteraceae</taxon>
        <taxon>Carduoideae</taxon>
        <taxon>Cardueae</taxon>
        <taxon>Arctiinae</taxon>
        <taxon>Arctium</taxon>
    </lineage>
</organism>
<reference evidence="1 2" key="2">
    <citation type="journal article" date="2022" name="Mol. Ecol. Resour.">
        <title>The genomes of chicory, endive, great burdock and yacon provide insights into Asteraceae paleo-polyploidization history and plant inulin production.</title>
        <authorList>
            <person name="Fan W."/>
            <person name="Wang S."/>
            <person name="Wang H."/>
            <person name="Wang A."/>
            <person name="Jiang F."/>
            <person name="Liu H."/>
            <person name="Zhao H."/>
            <person name="Xu D."/>
            <person name="Zhang Y."/>
        </authorList>
    </citation>
    <scope>NUCLEOTIDE SEQUENCE [LARGE SCALE GENOMIC DNA]</scope>
    <source>
        <strain evidence="2">cv. Niubang</strain>
    </source>
</reference>
<evidence type="ECO:0000313" key="1">
    <source>
        <dbReference type="EMBL" id="KAI3702219.1"/>
    </source>
</evidence>
<dbReference type="EMBL" id="CM042055">
    <property type="protein sequence ID" value="KAI3702219.1"/>
    <property type="molecule type" value="Genomic_DNA"/>
</dbReference>
<sequence>MLLLINVKVMINNGMGNEDNFCGSIVVPVWLLKKKKLEDDSLEILLLEGLEDYTRSKAGRKSHAGNADESTTIRRLEALK</sequence>
<dbReference type="Proteomes" id="UP001055879">
    <property type="component" value="Linkage Group LG09"/>
</dbReference>
<accession>A0ACB8ZXZ5</accession>